<dbReference type="AlphaFoldDB" id="A0A2N9GHJ3"/>
<gene>
    <name evidence="5" type="ORF">FSB_LOCUS26761</name>
</gene>
<dbReference type="PANTHER" id="PTHR12663:SF69">
    <property type="entry name" value="SISTER CHROMATID COHESION PROTEIN PDS5 HOMOLOG E"/>
    <property type="match status" value="1"/>
</dbReference>
<dbReference type="GO" id="GO:0006281">
    <property type="term" value="P:DNA repair"/>
    <property type="evidence" value="ECO:0007669"/>
    <property type="project" value="UniProtKB-KW"/>
</dbReference>
<evidence type="ECO:0000256" key="1">
    <source>
        <dbReference type="ARBA" id="ARBA00004123"/>
    </source>
</evidence>
<evidence type="ECO:0000256" key="2">
    <source>
        <dbReference type="ARBA" id="ARBA00022763"/>
    </source>
</evidence>
<dbReference type="GO" id="GO:0007064">
    <property type="term" value="P:mitotic sister chromatid cohesion"/>
    <property type="evidence" value="ECO:0007669"/>
    <property type="project" value="InterPro"/>
</dbReference>
<dbReference type="PANTHER" id="PTHR12663">
    <property type="entry name" value="ANDROGEN INDUCED INHIBITOR OF PROLIFERATION AS3 / PDS5-RELATED"/>
    <property type="match status" value="1"/>
</dbReference>
<organism evidence="5">
    <name type="scientific">Fagus sylvatica</name>
    <name type="common">Beechnut</name>
    <dbReference type="NCBI Taxonomy" id="28930"/>
    <lineage>
        <taxon>Eukaryota</taxon>
        <taxon>Viridiplantae</taxon>
        <taxon>Streptophyta</taxon>
        <taxon>Embryophyta</taxon>
        <taxon>Tracheophyta</taxon>
        <taxon>Spermatophyta</taxon>
        <taxon>Magnoliopsida</taxon>
        <taxon>eudicotyledons</taxon>
        <taxon>Gunneridae</taxon>
        <taxon>Pentapetalae</taxon>
        <taxon>rosids</taxon>
        <taxon>fabids</taxon>
        <taxon>Fagales</taxon>
        <taxon>Fagaceae</taxon>
        <taxon>Fagus</taxon>
    </lineage>
</organism>
<evidence type="ECO:0008006" key="6">
    <source>
        <dbReference type="Google" id="ProtNLM"/>
    </source>
</evidence>
<keyword evidence="3" id="KW-0234">DNA repair</keyword>
<proteinExistence type="predicted"/>
<evidence type="ECO:0000256" key="4">
    <source>
        <dbReference type="ARBA" id="ARBA00023242"/>
    </source>
</evidence>
<dbReference type="GO" id="GO:0000785">
    <property type="term" value="C:chromatin"/>
    <property type="evidence" value="ECO:0007669"/>
    <property type="project" value="TreeGrafter"/>
</dbReference>
<dbReference type="InterPro" id="IPR039776">
    <property type="entry name" value="Pds5"/>
</dbReference>
<name>A0A2N9GHJ3_FAGSY</name>
<dbReference type="Pfam" id="PF20168">
    <property type="entry name" value="PDS5"/>
    <property type="match status" value="1"/>
</dbReference>
<comment type="subcellular location">
    <subcellularLocation>
        <location evidence="1">Nucleus</location>
    </subcellularLocation>
</comment>
<reference evidence="5" key="1">
    <citation type="submission" date="2018-02" db="EMBL/GenBank/DDBJ databases">
        <authorList>
            <person name="Cohen D.B."/>
            <person name="Kent A.D."/>
        </authorList>
    </citation>
    <scope>NUCLEOTIDE SEQUENCE</scope>
</reference>
<keyword evidence="4" id="KW-0539">Nucleus</keyword>
<evidence type="ECO:0000313" key="5">
    <source>
        <dbReference type="EMBL" id="SPC98879.1"/>
    </source>
</evidence>
<accession>A0A2N9GHJ3</accession>
<dbReference type="GO" id="GO:0005634">
    <property type="term" value="C:nucleus"/>
    <property type="evidence" value="ECO:0007669"/>
    <property type="project" value="UniProtKB-SubCell"/>
</dbReference>
<protein>
    <recommendedName>
        <fullName evidence="6">Mon2/Sec7/BIG1-like dimerisation and cyclophilin-binding domain-containing protein</fullName>
    </recommendedName>
</protein>
<evidence type="ECO:0000256" key="3">
    <source>
        <dbReference type="ARBA" id="ARBA00023204"/>
    </source>
</evidence>
<keyword evidence="2" id="KW-0227">DNA damage</keyword>
<sequence>MTSYETTLKDQLKDAGNNLLNLPSSLDELLNLLDKVETLLANVEQAPSKSMHAAILPSMKALITNELLRHAKMDVKVSIVSCLTEIMRITTPNAPYDDEKMKEIFQLTIAVFEYLSNMSGHCYTKAVSILDTVAKIREKVITNCAAELQPYLQQVVCSIGVTSDTFYPTRTKVGQAMDATFKLVEDTTILDEDVVSFPTSITHIEFVNS</sequence>
<dbReference type="EMBL" id="OIVN01001913">
    <property type="protein sequence ID" value="SPC98879.1"/>
    <property type="molecule type" value="Genomic_DNA"/>
</dbReference>